<keyword evidence="4" id="KW-0539">Nucleus</keyword>
<reference evidence="9" key="2">
    <citation type="submission" date="2013-01" db="EMBL/GenBank/DDBJ databases">
        <title>The wheat powdery mildew genome reveals unique evolution of an obligate biotroph.</title>
        <authorList>
            <person name="Oberhaensli S."/>
            <person name="Wicker T."/>
            <person name="Keller B."/>
        </authorList>
    </citation>
    <scope>NUCLEOTIDE SEQUENCE</scope>
    <source>
        <strain evidence="9">96224</strain>
    </source>
</reference>
<dbReference type="PIRSF" id="PIRSF028977">
    <property type="entry name" value="Nucleolar_complex_p3"/>
    <property type="match status" value="1"/>
</dbReference>
<feature type="region of interest" description="Disordered" evidence="6">
    <location>
        <begin position="40"/>
        <end position="116"/>
    </location>
</feature>
<evidence type="ECO:0000259" key="8">
    <source>
        <dbReference type="Pfam" id="PF07540"/>
    </source>
</evidence>
<evidence type="ECO:0000256" key="6">
    <source>
        <dbReference type="SAM" id="MobiDB-lite"/>
    </source>
</evidence>
<dbReference type="GO" id="GO:0042254">
    <property type="term" value="P:ribosome biogenesis"/>
    <property type="evidence" value="ECO:0007669"/>
    <property type="project" value="UniProtKB-KW"/>
</dbReference>
<dbReference type="HOGENOM" id="CLU_012441_3_0_1"/>
<feature type="compositionally biased region" description="Acidic residues" evidence="6">
    <location>
        <begin position="107"/>
        <end position="116"/>
    </location>
</feature>
<keyword evidence="3" id="KW-0175">Coiled coil</keyword>
<dbReference type="PANTHER" id="PTHR14428:SF5">
    <property type="entry name" value="NUCLEOLAR COMPLEX PROTEIN 3 HOMOLOG"/>
    <property type="match status" value="1"/>
</dbReference>
<dbReference type="Proteomes" id="UP000053110">
    <property type="component" value="Unassembled WGS sequence"/>
</dbReference>
<dbReference type="InterPro" id="IPR016024">
    <property type="entry name" value="ARM-type_fold"/>
</dbReference>
<evidence type="ECO:0000256" key="4">
    <source>
        <dbReference type="ARBA" id="ARBA00023242"/>
    </source>
</evidence>
<evidence type="ECO:0000256" key="5">
    <source>
        <dbReference type="PIRNR" id="PIRNR028977"/>
    </source>
</evidence>
<dbReference type="EMBL" id="KE375196">
    <property type="protein sequence ID" value="EPQ62071.1"/>
    <property type="molecule type" value="Genomic_DNA"/>
</dbReference>
<feature type="domain" description="CCAAT-binding factor" evidence="7">
    <location>
        <begin position="500"/>
        <end position="689"/>
    </location>
</feature>
<dbReference type="InterPro" id="IPR011501">
    <property type="entry name" value="Noc3_N"/>
</dbReference>
<feature type="compositionally biased region" description="Basic and acidic residues" evidence="6">
    <location>
        <begin position="71"/>
        <end position="80"/>
    </location>
</feature>
<organism evidence="10">
    <name type="scientific">Blumeria graminis f. sp. tritici 96224</name>
    <dbReference type="NCBI Taxonomy" id="1268274"/>
    <lineage>
        <taxon>Eukaryota</taxon>
        <taxon>Fungi</taxon>
        <taxon>Dikarya</taxon>
        <taxon>Ascomycota</taxon>
        <taxon>Pezizomycotina</taxon>
        <taxon>Leotiomycetes</taxon>
        <taxon>Erysiphales</taxon>
        <taxon>Erysiphaceae</taxon>
        <taxon>Blumeria</taxon>
    </lineage>
</organism>
<dbReference type="EMBL" id="UIGY01000228">
    <property type="protein sequence ID" value="SUZ13237.1"/>
    <property type="molecule type" value="Genomic_DNA"/>
</dbReference>
<dbReference type="OrthoDB" id="10263597at2759"/>
<dbReference type="GO" id="GO:0003682">
    <property type="term" value="F:chromatin binding"/>
    <property type="evidence" value="ECO:0007669"/>
    <property type="project" value="TreeGrafter"/>
</dbReference>
<dbReference type="Pfam" id="PF03914">
    <property type="entry name" value="CBF"/>
    <property type="match status" value="1"/>
</dbReference>
<evidence type="ECO:0000256" key="1">
    <source>
        <dbReference type="ARBA" id="ARBA00004604"/>
    </source>
</evidence>
<protein>
    <recommendedName>
        <fullName evidence="5">Nucleolar complex-associated protein 3</fullName>
    </recommendedName>
</protein>
<comment type="function">
    <text evidence="5">Required for synthesis of 60S ribosomal subunits and the transport of pre-ribosomes from the nucleoplasm to the cytoplasm.</text>
</comment>
<dbReference type="GO" id="GO:0006270">
    <property type="term" value="P:DNA replication initiation"/>
    <property type="evidence" value="ECO:0007669"/>
    <property type="project" value="TreeGrafter"/>
</dbReference>
<dbReference type="AlphaFoldDB" id="A0A061HCL1"/>
<dbReference type="SUPFAM" id="SSF48371">
    <property type="entry name" value="ARM repeat"/>
    <property type="match status" value="1"/>
</dbReference>
<comment type="subcellular location">
    <subcellularLocation>
        <location evidence="1 5">Nucleus</location>
        <location evidence="1 5">Nucleolus</location>
    </subcellularLocation>
</comment>
<evidence type="ECO:0000313" key="11">
    <source>
        <dbReference type="Proteomes" id="UP000053110"/>
    </source>
</evidence>
<feature type="domain" description="Nucleolar complex-associated protein 3 N-terminal" evidence="8">
    <location>
        <begin position="148"/>
        <end position="239"/>
    </location>
</feature>
<feature type="compositionally biased region" description="Polar residues" evidence="6">
    <location>
        <begin position="90"/>
        <end position="100"/>
    </location>
</feature>
<evidence type="ECO:0000313" key="9">
    <source>
        <dbReference type="EMBL" id="EPQ62071.1"/>
    </source>
</evidence>
<dbReference type="GO" id="GO:0005730">
    <property type="term" value="C:nucleolus"/>
    <property type="evidence" value="ECO:0007669"/>
    <property type="project" value="UniProtKB-SubCell"/>
</dbReference>
<evidence type="ECO:0000256" key="3">
    <source>
        <dbReference type="ARBA" id="ARBA00023054"/>
    </source>
</evidence>
<sequence>MLSLSQAAASRNSSRPIHPSIHLYQFNILSMARLPTIKKRKFNNSRDAGNFTETSRATSRQKTASTQSSKWDVEQDYEIKPRKRKKGNENTRLPTKNSDGVIQPAPDLDEEDESESEIELSGVNETILKSDDTPDKPVVSYKQQIIDAQEELAKIAILLRENDPEEHVGALKTLAQFAKSPNITIKKYALMTQLKIYKDLIPGYRIRQLSEEDMKTKVGKEVKRLRAYEQGLVGGYYRYIQDLSKLAHNGGGGKTGGENPSLCSVAISCACALLIAVPHFNFRGELLKIIVKVLSSRKIDADFIKCRQTIETLFREDEDGNASLDAVILLTKMMKGRGFHIDESVLNTFLHLRLLTEFSGKASTNSIDREEKDKTYGKKLKEKRVFRTKKERKLMKEREAVEKEMKVSEAIVSHEERDHHQAEILKKVFVTYFQILKTRSPNLMGAVLEGLASHAHLINQEFFGDILEALKDLIRLSDTQSHFETEEKAEEPVKNHTREALLCIVTALTLLEGQDAAKAQTSLCLDLSFFVNHLYRTLTALSLNPNIELSTKSLHLSDPSDAMSPSTTVNNKINIQTTMVLLLRSISSVLTPTLAARAVPPLRIAAFTKQLLTSSLHIPENSCIALISFMEKLTKIQQKKIAPLWNTEDRRGDGVFNALCGEAEASNPFATTIWEGELLRKHFSPGVRDRVKTMEKNILGLR</sequence>
<dbReference type="Pfam" id="PF07540">
    <property type="entry name" value="NOC3p"/>
    <property type="match status" value="1"/>
</dbReference>
<proteinExistence type="inferred from homology"/>
<evidence type="ECO:0000259" key="7">
    <source>
        <dbReference type="Pfam" id="PF03914"/>
    </source>
</evidence>
<gene>
    <name evidence="9" type="ORF">BGT96224_393</name>
    <name evidence="10" type="ORF">BGT96224V2_LOCUS6414</name>
</gene>
<dbReference type="InterPro" id="IPR005612">
    <property type="entry name" value="CCAAT-binding_factor"/>
</dbReference>
<dbReference type="InterPro" id="IPR016903">
    <property type="entry name" value="Nucleolar_cplx-assoc_3"/>
</dbReference>
<evidence type="ECO:0000256" key="2">
    <source>
        <dbReference type="ARBA" id="ARBA00007797"/>
    </source>
</evidence>
<dbReference type="PANTHER" id="PTHR14428">
    <property type="entry name" value="NUCLEOLAR COMPLEX PROTEIN 3"/>
    <property type="match status" value="1"/>
</dbReference>
<name>A0A061HCL1_BLUGR</name>
<accession>A0A061HCL1</accession>
<keyword evidence="5" id="KW-0690">Ribosome biogenesis</keyword>
<reference evidence="11" key="1">
    <citation type="journal article" date="2013" name="Nat. Genet.">
        <title>The wheat powdery mildew genome shows the unique evolution of an obligate biotroph.</title>
        <authorList>
            <person name="Wicker T."/>
            <person name="Oberhaensli S."/>
            <person name="Parlange F."/>
            <person name="Buchmann J.P."/>
            <person name="Shatalina M."/>
            <person name="Roffler S."/>
            <person name="Ben-David R."/>
            <person name="Dolezel J."/>
            <person name="Simkova H."/>
            <person name="Schulze-Lefert P."/>
            <person name="Spanu P.D."/>
            <person name="Bruggmann R."/>
            <person name="Amselem J."/>
            <person name="Quesneville H."/>
            <person name="Ver Loren van Themaat E."/>
            <person name="Paape T."/>
            <person name="Shimizu K.K."/>
            <person name="Keller B."/>
        </authorList>
    </citation>
    <scope>NUCLEOTIDE SEQUENCE [LARGE SCALE GENOMIC DNA]</scope>
    <source>
        <strain evidence="11">96224</strain>
    </source>
</reference>
<reference evidence="10" key="3">
    <citation type="submission" date="2018-07" db="EMBL/GenBank/DDBJ databases">
        <authorList>
            <person name="Quirk P.G."/>
            <person name="Krulwich T.A."/>
        </authorList>
    </citation>
    <scope>NUCLEOTIDE SEQUENCE</scope>
    <source>
        <strain evidence="10">96224</strain>
    </source>
</reference>
<comment type="similarity">
    <text evidence="2 5">Belongs to the CBF/MAK21 family.</text>
</comment>
<evidence type="ECO:0000313" key="10">
    <source>
        <dbReference type="EMBL" id="SUZ13237.1"/>
    </source>
</evidence>
<feature type="compositionally biased region" description="Polar residues" evidence="6">
    <location>
        <begin position="45"/>
        <end position="70"/>
    </location>
</feature>